<comment type="caution">
    <text evidence="4">The sequence shown here is derived from an EMBL/GenBank/DDBJ whole genome shotgun (WGS) entry which is preliminary data.</text>
</comment>
<dbReference type="EMBL" id="JAXIOK010000019">
    <property type="protein sequence ID" value="KAK4747435.1"/>
    <property type="molecule type" value="Genomic_DNA"/>
</dbReference>
<keyword evidence="3" id="KW-0472">Membrane</keyword>
<evidence type="ECO:0000313" key="4">
    <source>
        <dbReference type="EMBL" id="KAK4747435.1"/>
    </source>
</evidence>
<evidence type="ECO:0000256" key="1">
    <source>
        <dbReference type="SAM" id="Coils"/>
    </source>
</evidence>
<keyword evidence="3" id="KW-1133">Transmembrane helix</keyword>
<keyword evidence="3" id="KW-0812">Transmembrane</keyword>
<evidence type="ECO:0000313" key="5">
    <source>
        <dbReference type="Proteomes" id="UP001345219"/>
    </source>
</evidence>
<accession>A0AAN7GVA4</accession>
<evidence type="ECO:0000256" key="2">
    <source>
        <dbReference type="SAM" id="MobiDB-lite"/>
    </source>
</evidence>
<gene>
    <name evidence="4" type="ORF">SAY87_014021</name>
</gene>
<feature type="coiled-coil region" evidence="1">
    <location>
        <begin position="63"/>
        <end position="90"/>
    </location>
</feature>
<keyword evidence="5" id="KW-1185">Reference proteome</keyword>
<protein>
    <submittedName>
        <fullName evidence="4">Uncharacterized protein</fullName>
    </submittedName>
</protein>
<feature type="region of interest" description="Disordered" evidence="2">
    <location>
        <begin position="1"/>
        <end position="47"/>
    </location>
</feature>
<keyword evidence="1" id="KW-0175">Coiled coil</keyword>
<dbReference type="Proteomes" id="UP001345219">
    <property type="component" value="Chromosome 12"/>
</dbReference>
<feature type="transmembrane region" description="Helical" evidence="3">
    <location>
        <begin position="99"/>
        <end position="118"/>
    </location>
</feature>
<organism evidence="4 5">
    <name type="scientific">Trapa incisa</name>
    <dbReference type="NCBI Taxonomy" id="236973"/>
    <lineage>
        <taxon>Eukaryota</taxon>
        <taxon>Viridiplantae</taxon>
        <taxon>Streptophyta</taxon>
        <taxon>Embryophyta</taxon>
        <taxon>Tracheophyta</taxon>
        <taxon>Spermatophyta</taxon>
        <taxon>Magnoliopsida</taxon>
        <taxon>eudicotyledons</taxon>
        <taxon>Gunneridae</taxon>
        <taxon>Pentapetalae</taxon>
        <taxon>rosids</taxon>
        <taxon>malvids</taxon>
        <taxon>Myrtales</taxon>
        <taxon>Lythraceae</taxon>
        <taxon>Trapa</taxon>
    </lineage>
</organism>
<sequence>MPPSPVPEGSEEDSSPRGSASDNGNTNGSDVASVTRPLVETHDKSSEVNSSNFILILMRAMLVSKLTEEKNTAIQQSDRLRQELELLRGQVNNSSRGGASFKFVVFVGLLGIILGYIMKTM</sequence>
<feature type="compositionally biased region" description="Polar residues" evidence="2">
    <location>
        <begin position="16"/>
        <end position="32"/>
    </location>
</feature>
<name>A0AAN7GVA4_9MYRT</name>
<proteinExistence type="predicted"/>
<reference evidence="4 5" key="1">
    <citation type="journal article" date="2023" name="Hortic Res">
        <title>Pangenome of water caltrop reveals structural variations and asymmetric subgenome divergence after allopolyploidization.</title>
        <authorList>
            <person name="Zhang X."/>
            <person name="Chen Y."/>
            <person name="Wang L."/>
            <person name="Yuan Y."/>
            <person name="Fang M."/>
            <person name="Shi L."/>
            <person name="Lu R."/>
            <person name="Comes H.P."/>
            <person name="Ma Y."/>
            <person name="Chen Y."/>
            <person name="Huang G."/>
            <person name="Zhou Y."/>
            <person name="Zheng Z."/>
            <person name="Qiu Y."/>
        </authorList>
    </citation>
    <scope>NUCLEOTIDE SEQUENCE [LARGE SCALE GENOMIC DNA]</scope>
    <source>
        <tissue evidence="4">Roots</tissue>
    </source>
</reference>
<evidence type="ECO:0000256" key="3">
    <source>
        <dbReference type="SAM" id="Phobius"/>
    </source>
</evidence>
<dbReference type="AlphaFoldDB" id="A0AAN7GVA4"/>